<comment type="caution">
    <text evidence="1">The sequence shown here is derived from an EMBL/GenBank/DDBJ whole genome shotgun (WGS) entry which is preliminary data.</text>
</comment>
<proteinExistence type="predicted"/>
<keyword evidence="2" id="KW-1185">Reference proteome</keyword>
<name>A0AAD8T1V8_LOLMU</name>
<gene>
    <name evidence="1" type="ORF">QYE76_055875</name>
</gene>
<evidence type="ECO:0000313" key="1">
    <source>
        <dbReference type="EMBL" id="KAK1667716.1"/>
    </source>
</evidence>
<accession>A0AAD8T1V8</accession>
<organism evidence="1 2">
    <name type="scientific">Lolium multiflorum</name>
    <name type="common">Italian ryegrass</name>
    <name type="synonym">Lolium perenne subsp. multiflorum</name>
    <dbReference type="NCBI Taxonomy" id="4521"/>
    <lineage>
        <taxon>Eukaryota</taxon>
        <taxon>Viridiplantae</taxon>
        <taxon>Streptophyta</taxon>
        <taxon>Embryophyta</taxon>
        <taxon>Tracheophyta</taxon>
        <taxon>Spermatophyta</taxon>
        <taxon>Magnoliopsida</taxon>
        <taxon>Liliopsida</taxon>
        <taxon>Poales</taxon>
        <taxon>Poaceae</taxon>
        <taxon>BOP clade</taxon>
        <taxon>Pooideae</taxon>
        <taxon>Poodae</taxon>
        <taxon>Poeae</taxon>
        <taxon>Poeae Chloroplast Group 2 (Poeae type)</taxon>
        <taxon>Loliodinae</taxon>
        <taxon>Loliinae</taxon>
        <taxon>Lolium</taxon>
    </lineage>
</organism>
<dbReference type="Proteomes" id="UP001231189">
    <property type="component" value="Unassembled WGS sequence"/>
</dbReference>
<reference evidence="1" key="1">
    <citation type="submission" date="2023-07" db="EMBL/GenBank/DDBJ databases">
        <title>A chromosome-level genome assembly of Lolium multiflorum.</title>
        <authorList>
            <person name="Chen Y."/>
            <person name="Copetti D."/>
            <person name="Kolliker R."/>
            <person name="Studer B."/>
        </authorList>
    </citation>
    <scope>NUCLEOTIDE SEQUENCE</scope>
    <source>
        <strain evidence="1">02402/16</strain>
        <tissue evidence="1">Leaf</tissue>
    </source>
</reference>
<dbReference type="AlphaFoldDB" id="A0AAD8T1V8"/>
<dbReference type="EMBL" id="JAUUTY010000003">
    <property type="protein sequence ID" value="KAK1667716.1"/>
    <property type="molecule type" value="Genomic_DNA"/>
</dbReference>
<protein>
    <submittedName>
        <fullName evidence="1">Uncharacterized protein</fullName>
    </submittedName>
</protein>
<evidence type="ECO:0000313" key="2">
    <source>
        <dbReference type="Proteomes" id="UP001231189"/>
    </source>
</evidence>
<sequence length="128" mass="14715">MVPKRRAIGYSKPYPDEYEMIPLPPKYRLPTSPNSVDRMAPAPSSTSADIWRNLDRRCRISYAKQLAVAGLATQLKDMASQADYPWLAHMVQKLSAYEQRHPDLYQDKLKRAVILVDAREAVLRETKK</sequence>